<keyword evidence="3" id="KW-1185">Reference proteome</keyword>
<name>A0A0L0FN44_9EUKA</name>
<evidence type="ECO:0000313" key="2">
    <source>
        <dbReference type="EMBL" id="KNC78154.1"/>
    </source>
</evidence>
<feature type="region of interest" description="Disordered" evidence="1">
    <location>
        <begin position="1"/>
        <end position="167"/>
    </location>
</feature>
<dbReference type="EMBL" id="KQ242548">
    <property type="protein sequence ID" value="KNC78154.1"/>
    <property type="molecule type" value="Genomic_DNA"/>
</dbReference>
<accession>A0A0L0FN44</accession>
<evidence type="ECO:0000256" key="1">
    <source>
        <dbReference type="SAM" id="MobiDB-lite"/>
    </source>
</evidence>
<reference evidence="2 3" key="1">
    <citation type="submission" date="2011-02" db="EMBL/GenBank/DDBJ databases">
        <title>The Genome Sequence of Sphaeroforma arctica JP610.</title>
        <authorList>
            <consortium name="The Broad Institute Genome Sequencing Platform"/>
            <person name="Russ C."/>
            <person name="Cuomo C."/>
            <person name="Young S.K."/>
            <person name="Zeng Q."/>
            <person name="Gargeya S."/>
            <person name="Alvarado L."/>
            <person name="Berlin A."/>
            <person name="Chapman S.B."/>
            <person name="Chen Z."/>
            <person name="Freedman E."/>
            <person name="Gellesch M."/>
            <person name="Goldberg J."/>
            <person name="Griggs A."/>
            <person name="Gujja S."/>
            <person name="Heilman E."/>
            <person name="Heiman D."/>
            <person name="Howarth C."/>
            <person name="Mehta T."/>
            <person name="Neiman D."/>
            <person name="Pearson M."/>
            <person name="Roberts A."/>
            <person name="Saif S."/>
            <person name="Shea T."/>
            <person name="Shenoy N."/>
            <person name="Sisk P."/>
            <person name="Stolte C."/>
            <person name="Sykes S."/>
            <person name="White J."/>
            <person name="Yandava C."/>
            <person name="Burger G."/>
            <person name="Gray M.W."/>
            <person name="Holland P.W.H."/>
            <person name="King N."/>
            <person name="Lang F.B.F."/>
            <person name="Roger A.J."/>
            <person name="Ruiz-Trillo I."/>
            <person name="Haas B."/>
            <person name="Nusbaum C."/>
            <person name="Birren B."/>
        </authorList>
    </citation>
    <scope>NUCLEOTIDE SEQUENCE [LARGE SCALE GENOMIC DNA]</scope>
    <source>
        <strain evidence="2 3">JP610</strain>
    </source>
</reference>
<protein>
    <submittedName>
        <fullName evidence="2">Uncharacterized protein</fullName>
    </submittedName>
</protein>
<dbReference type="GeneID" id="25909911"/>
<dbReference type="Proteomes" id="UP000054560">
    <property type="component" value="Unassembled WGS sequence"/>
</dbReference>
<feature type="compositionally biased region" description="Polar residues" evidence="1">
    <location>
        <begin position="1"/>
        <end position="18"/>
    </location>
</feature>
<organism evidence="2 3">
    <name type="scientific">Sphaeroforma arctica JP610</name>
    <dbReference type="NCBI Taxonomy" id="667725"/>
    <lineage>
        <taxon>Eukaryota</taxon>
        <taxon>Ichthyosporea</taxon>
        <taxon>Ichthyophonida</taxon>
        <taxon>Sphaeroforma</taxon>
    </lineage>
</organism>
<dbReference type="RefSeq" id="XP_014152056.1">
    <property type="nucleotide sequence ID" value="XM_014296581.1"/>
</dbReference>
<feature type="region of interest" description="Disordered" evidence="1">
    <location>
        <begin position="212"/>
        <end position="249"/>
    </location>
</feature>
<proteinExistence type="predicted"/>
<sequence>MPTQSTLSTTKSDDTYTSPYPHPQAPGQSNPIATGKSTAPATAKPLGTPTAGSLTKSGSNDKMKVKNVKSRVKVGASGTKSGAAGTSKLSKKERLAKAAATKATETAKQDTAKSSGAAPGDRSGSGCQRRSSPYSPGTEIAEADKPGAAASKAKSRPKTSTKKSKAGGQDVNLDVICAVQTQTVNAKGTSTFLTCRRSLSCKFTQQPFGIAGAGTNRKASAGETNKSKETADKQTVSKPKEPSLLTANPKPMAVKDYGARYLTTSIKTFIRRWDYSRLITGSYVLQEYYAAEATRALLLLQQQQLLQQTAQQVSQTHAPATNVYVSRDSTLPSALPSSLPSAVALAAAVIYKSSPMVSRSSTPVPSTNMPTIIGVYI</sequence>
<feature type="compositionally biased region" description="Basic residues" evidence="1">
    <location>
        <begin position="153"/>
        <end position="165"/>
    </location>
</feature>
<gene>
    <name evidence="2" type="ORF">SARC_09407</name>
</gene>
<feature type="compositionally biased region" description="Low complexity" evidence="1">
    <location>
        <begin position="75"/>
        <end position="88"/>
    </location>
</feature>
<dbReference type="AlphaFoldDB" id="A0A0L0FN44"/>
<evidence type="ECO:0000313" key="3">
    <source>
        <dbReference type="Proteomes" id="UP000054560"/>
    </source>
</evidence>
<feature type="compositionally biased region" description="Polar residues" evidence="1">
    <location>
        <begin position="125"/>
        <end position="135"/>
    </location>
</feature>
<feature type="compositionally biased region" description="Polar residues" evidence="1">
    <location>
        <begin position="26"/>
        <end position="40"/>
    </location>
</feature>